<dbReference type="InParanoid" id="B0E3D7"/>
<feature type="compositionally biased region" description="Polar residues" evidence="1">
    <location>
        <begin position="37"/>
        <end position="50"/>
    </location>
</feature>
<evidence type="ECO:0000313" key="3">
    <source>
        <dbReference type="Proteomes" id="UP000001194"/>
    </source>
</evidence>
<dbReference type="KEGG" id="lbc:LACBIDRAFT_298373"/>
<sequence length="100" mass="10626">MNKSDLFATMEAKIERARDLPANNEGVDLVFKPGERGSSTELGKNEGSASASARVRNVFGGAETFTANSSLGTTTKRAFRASLVTPLTSDLDKFAELAAR</sequence>
<dbReference type="HOGENOM" id="CLU_2306634_0_0_1"/>
<dbReference type="Proteomes" id="UP000001194">
    <property type="component" value="Unassembled WGS sequence"/>
</dbReference>
<dbReference type="AlphaFoldDB" id="B0E3D7"/>
<organism evidence="3">
    <name type="scientific">Laccaria bicolor (strain S238N-H82 / ATCC MYA-4686)</name>
    <name type="common">Bicoloured deceiver</name>
    <name type="synonym">Laccaria laccata var. bicolor</name>
    <dbReference type="NCBI Taxonomy" id="486041"/>
    <lineage>
        <taxon>Eukaryota</taxon>
        <taxon>Fungi</taxon>
        <taxon>Dikarya</taxon>
        <taxon>Basidiomycota</taxon>
        <taxon>Agaricomycotina</taxon>
        <taxon>Agaricomycetes</taxon>
        <taxon>Agaricomycetidae</taxon>
        <taxon>Agaricales</taxon>
        <taxon>Agaricineae</taxon>
        <taxon>Hydnangiaceae</taxon>
        <taxon>Laccaria</taxon>
    </lineage>
</organism>
<dbReference type="EMBL" id="DS547226">
    <property type="protein sequence ID" value="EDQ98637.1"/>
    <property type="molecule type" value="Genomic_DNA"/>
</dbReference>
<reference evidence="2 3" key="1">
    <citation type="journal article" date="2008" name="Nature">
        <title>The genome of Laccaria bicolor provides insights into mycorrhizal symbiosis.</title>
        <authorList>
            <person name="Martin F."/>
            <person name="Aerts A."/>
            <person name="Ahren D."/>
            <person name="Brun A."/>
            <person name="Danchin E.G.J."/>
            <person name="Duchaussoy F."/>
            <person name="Gibon J."/>
            <person name="Kohler A."/>
            <person name="Lindquist E."/>
            <person name="Pereda V."/>
            <person name="Salamov A."/>
            <person name="Shapiro H.J."/>
            <person name="Wuyts J."/>
            <person name="Blaudez D."/>
            <person name="Buee M."/>
            <person name="Brokstein P."/>
            <person name="Canbaeck B."/>
            <person name="Cohen D."/>
            <person name="Courty P.E."/>
            <person name="Coutinho P.M."/>
            <person name="Delaruelle C."/>
            <person name="Detter J.C."/>
            <person name="Deveau A."/>
            <person name="DiFazio S."/>
            <person name="Duplessis S."/>
            <person name="Fraissinet-Tachet L."/>
            <person name="Lucic E."/>
            <person name="Frey-Klett P."/>
            <person name="Fourrey C."/>
            <person name="Feussner I."/>
            <person name="Gay G."/>
            <person name="Grimwood J."/>
            <person name="Hoegger P.J."/>
            <person name="Jain P."/>
            <person name="Kilaru S."/>
            <person name="Labbe J."/>
            <person name="Lin Y.C."/>
            <person name="Legue V."/>
            <person name="Le Tacon F."/>
            <person name="Marmeisse R."/>
            <person name="Melayah D."/>
            <person name="Montanini B."/>
            <person name="Muratet M."/>
            <person name="Nehls U."/>
            <person name="Niculita-Hirzel H."/>
            <person name="Oudot-Le Secq M.P."/>
            <person name="Peter M."/>
            <person name="Quesneville H."/>
            <person name="Rajashekar B."/>
            <person name="Reich M."/>
            <person name="Rouhier N."/>
            <person name="Schmutz J."/>
            <person name="Yin T."/>
            <person name="Chalot M."/>
            <person name="Henrissat B."/>
            <person name="Kuees U."/>
            <person name="Lucas S."/>
            <person name="Van de Peer Y."/>
            <person name="Podila G.K."/>
            <person name="Polle A."/>
            <person name="Pukkila P.J."/>
            <person name="Richardson P.M."/>
            <person name="Rouze P."/>
            <person name="Sanders I.R."/>
            <person name="Stajich J.E."/>
            <person name="Tunlid A."/>
            <person name="Tuskan G."/>
            <person name="Grigoriev I.V."/>
        </authorList>
    </citation>
    <scope>NUCLEOTIDE SEQUENCE [LARGE SCALE GENOMIC DNA]</scope>
    <source>
        <strain evidence="3">S238N-H82 / ATCC MYA-4686</strain>
    </source>
</reference>
<feature type="region of interest" description="Disordered" evidence="1">
    <location>
        <begin position="28"/>
        <end position="50"/>
    </location>
</feature>
<dbReference type="RefSeq" id="XP_001890703.1">
    <property type="nucleotide sequence ID" value="XM_001890668.1"/>
</dbReference>
<gene>
    <name evidence="2" type="ORF">LACBIDRAFT_298373</name>
</gene>
<dbReference type="OrthoDB" id="1724197at2759"/>
<dbReference type="GeneID" id="6086360"/>
<evidence type="ECO:0000313" key="2">
    <source>
        <dbReference type="EMBL" id="EDQ98637.1"/>
    </source>
</evidence>
<dbReference type="STRING" id="486041.B0E3D7"/>
<evidence type="ECO:0000256" key="1">
    <source>
        <dbReference type="SAM" id="MobiDB-lite"/>
    </source>
</evidence>
<proteinExistence type="predicted"/>
<name>B0E3D7_LACBS</name>
<protein>
    <submittedName>
        <fullName evidence="2">Predicted protein</fullName>
    </submittedName>
</protein>
<keyword evidence="3" id="KW-1185">Reference proteome</keyword>
<accession>B0E3D7</accession>